<comment type="function">
    <text evidence="1">Allows the formation of correctly charged Asn-tRNA(Asn) or Gln-tRNA(Gln) through the transamidation of misacylated Asp-tRNA(Asn) or Glu-tRNA(Gln) in organisms which lack either or both of asparaginyl-tRNA or glutaminyl-tRNA synthetases. The reaction takes place in the presence of glutamine and ATP through an activated phospho-Asp-tRNA(Asn) or phospho-Glu-tRNA(Gln).</text>
</comment>
<organism evidence="2 3">
    <name type="scientific">Candidatus Abawacabacteria bacterium RBG_16_42_10</name>
    <dbReference type="NCBI Taxonomy" id="1817814"/>
    <lineage>
        <taxon>Bacteria</taxon>
        <taxon>Candidatus Abawacaibacteriota</taxon>
    </lineage>
</organism>
<accession>A0A1F4XKY6</accession>
<dbReference type="HAMAP" id="MF_00122">
    <property type="entry name" value="GatC"/>
    <property type="match status" value="1"/>
</dbReference>
<dbReference type="SUPFAM" id="SSF141000">
    <property type="entry name" value="Glu-tRNAGln amidotransferase C subunit"/>
    <property type="match status" value="1"/>
</dbReference>
<keyword evidence="1" id="KW-0436">Ligase</keyword>
<dbReference type="STRING" id="1817814.A2V81_02335"/>
<dbReference type="Pfam" id="PF02686">
    <property type="entry name" value="GatC"/>
    <property type="match status" value="1"/>
</dbReference>
<evidence type="ECO:0000256" key="1">
    <source>
        <dbReference type="HAMAP-Rule" id="MF_00122"/>
    </source>
</evidence>
<keyword evidence="1" id="KW-0067">ATP-binding</keyword>
<keyword evidence="1" id="KW-0648">Protein biosynthesis</keyword>
<gene>
    <name evidence="1" type="primary">gatC</name>
    <name evidence="2" type="ORF">A2V81_02335</name>
</gene>
<dbReference type="AlphaFoldDB" id="A0A1F4XKY6"/>
<dbReference type="GO" id="GO:0050566">
    <property type="term" value="F:asparaginyl-tRNA synthase (glutamine-hydrolyzing) activity"/>
    <property type="evidence" value="ECO:0007669"/>
    <property type="project" value="RHEA"/>
</dbReference>
<dbReference type="EC" id="6.3.5.-" evidence="1"/>
<comment type="caution">
    <text evidence="2">The sequence shown here is derived from an EMBL/GenBank/DDBJ whole genome shotgun (WGS) entry which is preliminary data.</text>
</comment>
<dbReference type="InterPro" id="IPR003837">
    <property type="entry name" value="GatC"/>
</dbReference>
<protein>
    <recommendedName>
        <fullName evidence="1">Aspartyl/glutamyl-tRNA(Asn/Gln) amidotransferase subunit C</fullName>
        <shortName evidence="1">Asp/Glu-ADT subunit C</shortName>
        <ecNumber evidence="1">6.3.5.-</ecNumber>
    </recommendedName>
</protein>
<reference evidence="2 3" key="1">
    <citation type="journal article" date="2016" name="Nat. Commun.">
        <title>Thousands of microbial genomes shed light on interconnected biogeochemical processes in an aquifer system.</title>
        <authorList>
            <person name="Anantharaman K."/>
            <person name="Brown C.T."/>
            <person name="Hug L.A."/>
            <person name="Sharon I."/>
            <person name="Castelle C.J."/>
            <person name="Probst A.J."/>
            <person name="Thomas B.C."/>
            <person name="Singh A."/>
            <person name="Wilkins M.J."/>
            <person name="Karaoz U."/>
            <person name="Brodie E.L."/>
            <person name="Williams K.H."/>
            <person name="Hubbard S.S."/>
            <person name="Banfield J.F."/>
        </authorList>
    </citation>
    <scope>NUCLEOTIDE SEQUENCE [LARGE SCALE GENOMIC DNA]</scope>
</reference>
<comment type="catalytic activity">
    <reaction evidence="1">
        <text>L-glutamyl-tRNA(Gln) + L-glutamine + ATP + H2O = L-glutaminyl-tRNA(Gln) + L-glutamate + ADP + phosphate + H(+)</text>
        <dbReference type="Rhea" id="RHEA:17521"/>
        <dbReference type="Rhea" id="RHEA-COMP:9681"/>
        <dbReference type="Rhea" id="RHEA-COMP:9684"/>
        <dbReference type="ChEBI" id="CHEBI:15377"/>
        <dbReference type="ChEBI" id="CHEBI:15378"/>
        <dbReference type="ChEBI" id="CHEBI:29985"/>
        <dbReference type="ChEBI" id="CHEBI:30616"/>
        <dbReference type="ChEBI" id="CHEBI:43474"/>
        <dbReference type="ChEBI" id="CHEBI:58359"/>
        <dbReference type="ChEBI" id="CHEBI:78520"/>
        <dbReference type="ChEBI" id="CHEBI:78521"/>
        <dbReference type="ChEBI" id="CHEBI:456216"/>
    </reaction>
</comment>
<keyword evidence="1" id="KW-0547">Nucleotide-binding</keyword>
<evidence type="ECO:0000313" key="3">
    <source>
        <dbReference type="Proteomes" id="UP000177614"/>
    </source>
</evidence>
<dbReference type="GO" id="GO:0050567">
    <property type="term" value="F:glutaminyl-tRNA synthase (glutamine-hydrolyzing) activity"/>
    <property type="evidence" value="ECO:0007669"/>
    <property type="project" value="UniProtKB-UniRule"/>
</dbReference>
<comment type="similarity">
    <text evidence="1">Belongs to the GatC family.</text>
</comment>
<dbReference type="InterPro" id="IPR036113">
    <property type="entry name" value="Asp/Glu-ADT_sf_sub_c"/>
</dbReference>
<sequence>MSISLEEVRHVARLARLKLTADEEARFAPQLANIIDYLGMLQELNTDNVPTTSQVTGLTNVTRADIISCAPRQDELLACSPLPKEDHQLLVPSVFS</sequence>
<dbReference type="Gene3D" id="1.10.20.60">
    <property type="entry name" value="Glu-tRNAGln amidotransferase C subunit, N-terminal domain"/>
    <property type="match status" value="1"/>
</dbReference>
<dbReference type="GO" id="GO:0006412">
    <property type="term" value="P:translation"/>
    <property type="evidence" value="ECO:0007669"/>
    <property type="project" value="UniProtKB-UniRule"/>
</dbReference>
<dbReference type="GO" id="GO:0070681">
    <property type="term" value="P:glutaminyl-tRNAGln biosynthesis via transamidation"/>
    <property type="evidence" value="ECO:0007669"/>
    <property type="project" value="TreeGrafter"/>
</dbReference>
<dbReference type="EMBL" id="MEWR01000008">
    <property type="protein sequence ID" value="OGC82347.1"/>
    <property type="molecule type" value="Genomic_DNA"/>
</dbReference>
<proteinExistence type="inferred from homology"/>
<dbReference type="GO" id="GO:0005524">
    <property type="term" value="F:ATP binding"/>
    <property type="evidence" value="ECO:0007669"/>
    <property type="project" value="UniProtKB-KW"/>
</dbReference>
<dbReference type="PANTHER" id="PTHR15004">
    <property type="entry name" value="GLUTAMYL-TRNA(GLN) AMIDOTRANSFERASE SUBUNIT C, MITOCHONDRIAL"/>
    <property type="match status" value="1"/>
</dbReference>
<dbReference type="NCBIfam" id="TIGR00135">
    <property type="entry name" value="gatC"/>
    <property type="match status" value="1"/>
</dbReference>
<comment type="catalytic activity">
    <reaction evidence="1">
        <text>L-aspartyl-tRNA(Asn) + L-glutamine + ATP + H2O = L-asparaginyl-tRNA(Asn) + L-glutamate + ADP + phosphate + 2 H(+)</text>
        <dbReference type="Rhea" id="RHEA:14513"/>
        <dbReference type="Rhea" id="RHEA-COMP:9674"/>
        <dbReference type="Rhea" id="RHEA-COMP:9677"/>
        <dbReference type="ChEBI" id="CHEBI:15377"/>
        <dbReference type="ChEBI" id="CHEBI:15378"/>
        <dbReference type="ChEBI" id="CHEBI:29985"/>
        <dbReference type="ChEBI" id="CHEBI:30616"/>
        <dbReference type="ChEBI" id="CHEBI:43474"/>
        <dbReference type="ChEBI" id="CHEBI:58359"/>
        <dbReference type="ChEBI" id="CHEBI:78515"/>
        <dbReference type="ChEBI" id="CHEBI:78516"/>
        <dbReference type="ChEBI" id="CHEBI:456216"/>
    </reaction>
</comment>
<dbReference type="GO" id="GO:0006450">
    <property type="term" value="P:regulation of translational fidelity"/>
    <property type="evidence" value="ECO:0007669"/>
    <property type="project" value="InterPro"/>
</dbReference>
<comment type="subunit">
    <text evidence="1">Heterotrimer of A, B and C subunits.</text>
</comment>
<dbReference type="PANTHER" id="PTHR15004:SF0">
    <property type="entry name" value="GLUTAMYL-TRNA(GLN) AMIDOTRANSFERASE SUBUNIT C, MITOCHONDRIAL"/>
    <property type="match status" value="1"/>
</dbReference>
<name>A0A1F4XKY6_9BACT</name>
<evidence type="ECO:0000313" key="2">
    <source>
        <dbReference type="EMBL" id="OGC82347.1"/>
    </source>
</evidence>
<dbReference type="Proteomes" id="UP000177614">
    <property type="component" value="Unassembled WGS sequence"/>
</dbReference>